<organism evidence="1">
    <name type="scientific">virus sp. ctML55</name>
    <dbReference type="NCBI Taxonomy" id="2827627"/>
    <lineage>
        <taxon>Viruses</taxon>
    </lineage>
</organism>
<protein>
    <submittedName>
        <fullName evidence="1">Uncharacterized protein</fullName>
    </submittedName>
</protein>
<sequence>MIPPFFTNEIEADHGVFGTPAFPDHLVLGIL</sequence>
<reference evidence="1" key="1">
    <citation type="journal article" date="2021" name="Proc. Natl. Acad. Sci. U.S.A.">
        <title>A Catalog of Tens of Thousands of Viruses from Human Metagenomes Reveals Hidden Associations with Chronic Diseases.</title>
        <authorList>
            <person name="Tisza M.J."/>
            <person name="Buck C.B."/>
        </authorList>
    </citation>
    <scope>NUCLEOTIDE SEQUENCE</scope>
    <source>
        <strain evidence="1">CtML55</strain>
    </source>
</reference>
<evidence type="ECO:0000313" key="1">
    <source>
        <dbReference type="EMBL" id="DAE30868.1"/>
    </source>
</evidence>
<name>A0A8S5RIR1_9VIRU</name>
<dbReference type="EMBL" id="BK059105">
    <property type="protein sequence ID" value="DAE30868.1"/>
    <property type="molecule type" value="Genomic_DNA"/>
</dbReference>
<proteinExistence type="predicted"/>
<accession>A0A8S5RIR1</accession>